<evidence type="ECO:0000313" key="4">
    <source>
        <dbReference type="Proteomes" id="UP001431209"/>
    </source>
</evidence>
<keyword evidence="1" id="KW-0106">Calcium</keyword>
<proteinExistence type="predicted"/>
<dbReference type="Pfam" id="PF13499">
    <property type="entry name" value="EF-hand_7"/>
    <property type="match status" value="1"/>
</dbReference>
<evidence type="ECO:0000256" key="1">
    <source>
        <dbReference type="ARBA" id="ARBA00022837"/>
    </source>
</evidence>
<dbReference type="InterPro" id="IPR002048">
    <property type="entry name" value="EF_hand_dom"/>
</dbReference>
<feature type="domain" description="EF-hand" evidence="2">
    <location>
        <begin position="22"/>
        <end position="57"/>
    </location>
</feature>
<evidence type="ECO:0000259" key="2">
    <source>
        <dbReference type="PROSITE" id="PS50222"/>
    </source>
</evidence>
<protein>
    <recommendedName>
        <fullName evidence="2">EF-hand domain-containing protein</fullName>
    </recommendedName>
</protein>
<evidence type="ECO:0000313" key="3">
    <source>
        <dbReference type="EMBL" id="KAL0483386.1"/>
    </source>
</evidence>
<dbReference type="Proteomes" id="UP001431209">
    <property type="component" value="Unassembled WGS sequence"/>
</dbReference>
<dbReference type="PROSITE" id="PS50222">
    <property type="entry name" value="EF_HAND_2"/>
    <property type="match status" value="2"/>
</dbReference>
<organism evidence="3 4">
    <name type="scientific">Acrasis kona</name>
    <dbReference type="NCBI Taxonomy" id="1008807"/>
    <lineage>
        <taxon>Eukaryota</taxon>
        <taxon>Discoba</taxon>
        <taxon>Heterolobosea</taxon>
        <taxon>Tetramitia</taxon>
        <taxon>Eutetramitia</taxon>
        <taxon>Acrasidae</taxon>
        <taxon>Acrasis</taxon>
    </lineage>
</organism>
<feature type="domain" description="EF-hand" evidence="2">
    <location>
        <begin position="81"/>
        <end position="100"/>
    </location>
</feature>
<dbReference type="InterPro" id="IPR018247">
    <property type="entry name" value="EF_Hand_1_Ca_BS"/>
</dbReference>
<gene>
    <name evidence="3" type="ORF">AKO1_014667</name>
</gene>
<dbReference type="Gene3D" id="1.10.238.10">
    <property type="entry name" value="EF-hand"/>
    <property type="match status" value="1"/>
</dbReference>
<dbReference type="GO" id="GO:0005509">
    <property type="term" value="F:calcium ion binding"/>
    <property type="evidence" value="ECO:0007669"/>
    <property type="project" value="InterPro"/>
</dbReference>
<keyword evidence="4" id="KW-1185">Reference proteome</keyword>
<name>A0AAW2Z0Q9_9EUKA</name>
<dbReference type="AlphaFoldDB" id="A0AAW2Z0Q9"/>
<dbReference type="CDD" id="cd00051">
    <property type="entry name" value="EFh"/>
    <property type="match status" value="1"/>
</dbReference>
<dbReference type="EMBL" id="JAOPGA020000950">
    <property type="protein sequence ID" value="KAL0483386.1"/>
    <property type="molecule type" value="Genomic_DNA"/>
</dbReference>
<dbReference type="SUPFAM" id="SSF47473">
    <property type="entry name" value="EF-hand"/>
    <property type="match status" value="1"/>
</dbReference>
<dbReference type="PROSITE" id="PS00018">
    <property type="entry name" value="EF_HAND_1"/>
    <property type="match status" value="2"/>
</dbReference>
<reference evidence="3 4" key="1">
    <citation type="submission" date="2024-03" db="EMBL/GenBank/DDBJ databases">
        <title>The Acrasis kona genome and developmental transcriptomes reveal deep origins of eukaryotic multicellular pathways.</title>
        <authorList>
            <person name="Sheikh S."/>
            <person name="Fu C.-J."/>
            <person name="Brown M.W."/>
            <person name="Baldauf S.L."/>
        </authorList>
    </citation>
    <scope>NUCLEOTIDE SEQUENCE [LARGE SCALE GENOMIC DNA]</scope>
    <source>
        <strain evidence="3 4">ATCC MYA-3509</strain>
    </source>
</reference>
<dbReference type="InterPro" id="IPR011992">
    <property type="entry name" value="EF-hand-dom_pair"/>
</dbReference>
<comment type="caution">
    <text evidence="3">The sequence shown here is derived from an EMBL/GenBank/DDBJ whole genome shotgun (WGS) entry which is preliminary data.</text>
</comment>
<sequence length="100" mass="11443">MSTEQEVWAKQLRKKEKNASRDSLEIAKAVFNQFDANKDGKLDVQEMRTMLAFLDEGISVEEAEDMIRHAGKTVITTTTLKIDFDEDGLISFDEFKNQVL</sequence>
<accession>A0AAW2Z0Q9</accession>